<keyword evidence="7" id="KW-0119">Carbohydrate metabolism</keyword>
<dbReference type="Pfam" id="PF02839">
    <property type="entry name" value="CBM_5_12"/>
    <property type="match status" value="1"/>
</dbReference>
<dbReference type="CDD" id="cd12215">
    <property type="entry name" value="ChiC_BD"/>
    <property type="match status" value="1"/>
</dbReference>
<proteinExistence type="inferred from homology"/>
<evidence type="ECO:0000313" key="12">
    <source>
        <dbReference type="EMBL" id="MFD2590529.1"/>
    </source>
</evidence>
<dbReference type="SUPFAM" id="SSF53955">
    <property type="entry name" value="Lysozyme-like"/>
    <property type="match status" value="1"/>
</dbReference>
<dbReference type="InterPro" id="IPR003610">
    <property type="entry name" value="CBM5/12"/>
</dbReference>
<reference evidence="13" key="1">
    <citation type="journal article" date="2019" name="Int. J. Syst. Evol. Microbiol.">
        <title>The Global Catalogue of Microorganisms (GCM) 10K type strain sequencing project: providing services to taxonomists for standard genome sequencing and annotation.</title>
        <authorList>
            <consortium name="The Broad Institute Genomics Platform"/>
            <consortium name="The Broad Institute Genome Sequencing Center for Infectious Disease"/>
            <person name="Wu L."/>
            <person name="Ma J."/>
        </authorList>
    </citation>
    <scope>NUCLEOTIDE SEQUENCE [LARGE SCALE GENOMIC DNA]</scope>
    <source>
        <strain evidence="13">KCTC 42423</strain>
    </source>
</reference>
<dbReference type="Gene3D" id="3.10.50.10">
    <property type="match status" value="1"/>
</dbReference>
<dbReference type="SUPFAM" id="SSF51055">
    <property type="entry name" value="Carbohydrate binding domain"/>
    <property type="match status" value="3"/>
</dbReference>
<protein>
    <recommendedName>
        <fullName evidence="3">chitinase</fullName>
        <ecNumber evidence="3">3.2.1.14</ecNumber>
    </recommendedName>
</protein>
<dbReference type="InterPro" id="IPR050314">
    <property type="entry name" value="Glycosyl_Hydrlase_18"/>
</dbReference>
<dbReference type="InterPro" id="IPR001579">
    <property type="entry name" value="Glyco_hydro_18_chit_AS"/>
</dbReference>
<dbReference type="Gene3D" id="1.10.530.10">
    <property type="match status" value="1"/>
</dbReference>
<dbReference type="InterPro" id="IPR036573">
    <property type="entry name" value="CBM_sf_5/12"/>
</dbReference>
<keyword evidence="6" id="KW-0146">Chitin degradation</keyword>
<dbReference type="InterPro" id="IPR017853">
    <property type="entry name" value="GH"/>
</dbReference>
<dbReference type="Pfam" id="PF00704">
    <property type="entry name" value="Glyco_hydro_18"/>
    <property type="match status" value="1"/>
</dbReference>
<evidence type="ECO:0000313" key="13">
    <source>
        <dbReference type="Proteomes" id="UP001597459"/>
    </source>
</evidence>
<dbReference type="Gene3D" id="2.60.40.10">
    <property type="entry name" value="Immunoglobulins"/>
    <property type="match status" value="5"/>
</dbReference>
<keyword evidence="5 9" id="KW-0378">Hydrolase</keyword>
<dbReference type="Gene3D" id="3.20.20.80">
    <property type="entry name" value="Glycosidases"/>
    <property type="match status" value="1"/>
</dbReference>
<evidence type="ECO:0000256" key="5">
    <source>
        <dbReference type="ARBA" id="ARBA00022801"/>
    </source>
</evidence>
<dbReference type="InterPro" id="IPR011583">
    <property type="entry name" value="Chitinase_II/V-like_cat"/>
</dbReference>
<dbReference type="PANTHER" id="PTHR11177">
    <property type="entry name" value="CHITINASE"/>
    <property type="match status" value="1"/>
</dbReference>
<dbReference type="EMBL" id="JBHULX010000004">
    <property type="protein sequence ID" value="MFD2590529.1"/>
    <property type="molecule type" value="Genomic_DNA"/>
</dbReference>
<keyword evidence="6" id="KW-0624">Polysaccharide degradation</keyword>
<keyword evidence="13" id="KW-1185">Reference proteome</keyword>
<comment type="similarity">
    <text evidence="2">Belongs to the glycosyl hydrolase 18 family. Chitinase class II subfamily.</text>
</comment>
<dbReference type="InterPro" id="IPR023346">
    <property type="entry name" value="Lysozyme-like_dom_sf"/>
</dbReference>
<feature type="chain" id="PRO_5045930127" description="chitinase" evidence="10">
    <location>
        <begin position="36"/>
        <end position="1589"/>
    </location>
</feature>
<dbReference type="NCBIfam" id="TIGR04183">
    <property type="entry name" value="Por_Secre_tail"/>
    <property type="match status" value="1"/>
</dbReference>
<dbReference type="GO" id="GO:0016787">
    <property type="term" value="F:hydrolase activity"/>
    <property type="evidence" value="ECO:0007669"/>
    <property type="project" value="UniProtKB-KW"/>
</dbReference>
<gene>
    <name evidence="12" type="ORF">ACFSTE_06760</name>
</gene>
<evidence type="ECO:0000256" key="6">
    <source>
        <dbReference type="ARBA" id="ARBA00023024"/>
    </source>
</evidence>
<dbReference type="PANTHER" id="PTHR11177:SF317">
    <property type="entry name" value="CHITINASE 12-RELATED"/>
    <property type="match status" value="1"/>
</dbReference>
<evidence type="ECO:0000256" key="10">
    <source>
        <dbReference type="SAM" id="SignalP"/>
    </source>
</evidence>
<feature type="domain" description="GH18" evidence="11">
    <location>
        <begin position="50"/>
        <end position="504"/>
    </location>
</feature>
<dbReference type="InterPro" id="IPR026444">
    <property type="entry name" value="Secre_tail"/>
</dbReference>
<dbReference type="SMART" id="SM00636">
    <property type="entry name" value="Glyco_18"/>
    <property type="match status" value="1"/>
</dbReference>
<dbReference type="PROSITE" id="PS01095">
    <property type="entry name" value="GH18_1"/>
    <property type="match status" value="1"/>
</dbReference>
<dbReference type="CDD" id="cd00325">
    <property type="entry name" value="chitinase_GH19"/>
    <property type="match status" value="1"/>
</dbReference>
<dbReference type="EC" id="3.2.1.14" evidence="3"/>
<dbReference type="Pfam" id="PF17957">
    <property type="entry name" value="Big_7"/>
    <property type="match status" value="4"/>
</dbReference>
<dbReference type="SUPFAM" id="SSF54556">
    <property type="entry name" value="Chitinase insertion domain"/>
    <property type="match status" value="1"/>
</dbReference>
<dbReference type="Pfam" id="PF00182">
    <property type="entry name" value="Glyco_hydro_19"/>
    <property type="match status" value="1"/>
</dbReference>
<dbReference type="InterPro" id="IPR029070">
    <property type="entry name" value="Chitinase_insertion_sf"/>
</dbReference>
<organism evidence="12 13">
    <name type="scientific">Aquimarina hainanensis</name>
    <dbReference type="NCBI Taxonomy" id="1578017"/>
    <lineage>
        <taxon>Bacteria</taxon>
        <taxon>Pseudomonadati</taxon>
        <taxon>Bacteroidota</taxon>
        <taxon>Flavobacteriia</taxon>
        <taxon>Flavobacteriales</taxon>
        <taxon>Flavobacteriaceae</taxon>
        <taxon>Aquimarina</taxon>
    </lineage>
</organism>
<dbReference type="SMART" id="SM00495">
    <property type="entry name" value="ChtBD3"/>
    <property type="match status" value="3"/>
</dbReference>
<dbReference type="Gene3D" id="2.10.10.20">
    <property type="entry name" value="Carbohydrate-binding module superfamily 5/12"/>
    <property type="match status" value="3"/>
</dbReference>
<dbReference type="PROSITE" id="PS51910">
    <property type="entry name" value="GH18_2"/>
    <property type="match status" value="1"/>
</dbReference>
<dbReference type="Proteomes" id="UP001597459">
    <property type="component" value="Unassembled WGS sequence"/>
</dbReference>
<evidence type="ECO:0000256" key="7">
    <source>
        <dbReference type="ARBA" id="ARBA00023277"/>
    </source>
</evidence>
<evidence type="ECO:0000256" key="4">
    <source>
        <dbReference type="ARBA" id="ARBA00022729"/>
    </source>
</evidence>
<dbReference type="PROSITE" id="PS00774">
    <property type="entry name" value="CHITINASE_19_2"/>
    <property type="match status" value="1"/>
</dbReference>
<evidence type="ECO:0000259" key="11">
    <source>
        <dbReference type="PROSITE" id="PS51910"/>
    </source>
</evidence>
<dbReference type="SUPFAM" id="SSF51445">
    <property type="entry name" value="(Trans)glycosidases"/>
    <property type="match status" value="1"/>
</dbReference>
<dbReference type="InterPro" id="IPR001223">
    <property type="entry name" value="Glyco_hydro18_cat"/>
</dbReference>
<dbReference type="RefSeq" id="WP_378257469.1">
    <property type="nucleotide sequence ID" value="NZ_JBHSJV010000001.1"/>
</dbReference>
<evidence type="ECO:0000256" key="1">
    <source>
        <dbReference type="ARBA" id="ARBA00000822"/>
    </source>
</evidence>
<sequence>MKKKTNCKKKKLFHRSSFSKLLLFCIAFVSYTGFAQINSGGSHTTADHTKQVIGYVPNWDAWKGPKFDVLAKSLNHYNIDYSQYTILNFSFFGVAVDGSLHSGDLRNKKIYAPDEIQQPADLLHPDENSSHDKAFVLGQPKKFWGWDEKLRALGYEPNPGGAYLGWIRTATGEEGAWPLEEYVEKSMIAIAKENGVKVMASIGGWSMCKHFPEMAADVTKRARFVADCKKLVDEYGFDGIDLDWEYPGPFAGMNFTGTEADYRNFTILVKEIRAAIGPNKLITSAMSAAPNKLGGLEWAELDKYMDYYNMMTYDFNGGWSNKAGHNSPLYDYPEAEYANFSLDATYKRLVELNVNLSKVNLGVAFYGRGVITDGAPSLGAKTKKTSQTFSVDGPVESASDLVRFKDMEGTPYYTTILKELASGNWTEHWDDTAKVPYLTHKTANAFLSYDNEKSLTLKANYISNKKLAGCIVWEVFSDFIVGPESKKIGKYPYCPTTKAPLANVINKAFATTDGGNNNQAPTLTVVAPTAQEDIKQDALQAITLVAEANDVDGSVANVTFEVDNQVLNATLSNNQYTVSWTPSAFGNYTVTVTATDNEQATARKSVPFSVSKTTGTPNEAPTLTIVAPTTQEDIKQSTLQAINLVAEANDTDGTVSSVEFTIGNETLQAALSNNQYTVSWTPSSFGAFTVKVVATDNQQATTEKTVSFSVSKRTTNPGGGHPLVSKELWNTLFPYRFGSKDTGGGVWVLDPKDDFYTYEAFIEAINRMGKIKVLFERRCGTNAYKITRTDKTTGVSKVIRTDVDYNAPRNVDKEVVSEEVDYASFLEEGNLETRQREITAFFANISHETTGGWDTAPGGKYSWGLHFREENTNAPYAYPDTNYPPTPGKSYKGRGPIQLSYNYNYGPASEFIFGDKQILLDNPDKVIQDAALAFQTAIWFWMTPQYPKPSAHNVMANKWVPNDLDKTKNRVPGLGMTVNIINGGVECGQGTEKPQVLSRIGYYQRYTGIYNIGTDMDGVHDLSDCGCKDMSKYGGDSADLTAEPCAQKPAITFTSPIDNQVILQDAFSAIAVNIEVDEKNSVLQSLTTTVGSQTFNGKTFSWTPSSYGTHTFTANATFQNGLTASSSIKVIIWDGVNLDCTDIPEWRSTRIYEKPNNYVKYKNVVYRNKWYAAIGATPDTNGVWEKVKDCGTSPGAAPVVTWESPTSGQVIEGNTIPTVSLSATATDSDGTVQSFSFSYNNSTINATKTGDRYTADLTPVAFGQVTVTATATDNSNKTTSKDITFTVQQTGQNTAPVISQVSPADAAVIEQAQLASIELKAIVKDNASVSSVAFVVNNATVAVTANPADSYTATWTPTAFGNVTFEITATDNEGASTTSTTTFTVKKKNNNTGCNGTPAWEPKVYATSGQLVAFNGIVYKNKWYASASEEPGSSDVWAYVRDCNGGSSDEFCGHNRWISSLVYNTGDKVYYQEKIYTAKWWTQNNTPGASNEWAFDSDCPQTNPTNIISRVYPTVVTDQVNFSIESDKNAFVKIVLFDYSGKRVKTLVNENIQSGARTFTKSLGTLKNGLYIYKIYMDGKIQTEKLIKN</sequence>
<evidence type="ECO:0000256" key="3">
    <source>
        <dbReference type="ARBA" id="ARBA00012729"/>
    </source>
</evidence>
<comment type="caution">
    <text evidence="12">The sequence shown here is derived from an EMBL/GenBank/DDBJ whole genome shotgun (WGS) entry which is preliminary data.</text>
</comment>
<name>A0ABW5N8M7_9FLAO</name>
<evidence type="ECO:0000256" key="9">
    <source>
        <dbReference type="RuleBase" id="RU000489"/>
    </source>
</evidence>
<keyword evidence="8 9" id="KW-0326">Glycosidase</keyword>
<keyword evidence="4 10" id="KW-0732">Signal</keyword>
<comment type="catalytic activity">
    <reaction evidence="1">
        <text>Random endo-hydrolysis of N-acetyl-beta-D-glucosaminide (1-&gt;4)-beta-linkages in chitin and chitodextrins.</text>
        <dbReference type="EC" id="3.2.1.14"/>
    </reaction>
</comment>
<dbReference type="InterPro" id="IPR013783">
    <property type="entry name" value="Ig-like_fold"/>
</dbReference>
<feature type="signal peptide" evidence="10">
    <location>
        <begin position="1"/>
        <end position="35"/>
    </location>
</feature>
<dbReference type="Gene3D" id="3.30.20.10">
    <property type="entry name" value="Endochitinase, domain 2"/>
    <property type="match status" value="1"/>
</dbReference>
<accession>A0ABW5N8M7</accession>
<evidence type="ECO:0000256" key="8">
    <source>
        <dbReference type="ARBA" id="ARBA00023295"/>
    </source>
</evidence>
<dbReference type="InterPro" id="IPR000726">
    <property type="entry name" value="Glyco_hydro_19_cat"/>
</dbReference>
<evidence type="ECO:0000256" key="2">
    <source>
        <dbReference type="ARBA" id="ARBA00009121"/>
    </source>
</evidence>